<name>A0A5B7HW50_PORTR</name>
<dbReference type="EMBL" id="VSRR010043996">
    <property type="protein sequence ID" value="MPC76700.1"/>
    <property type="molecule type" value="Genomic_DNA"/>
</dbReference>
<sequence length="111" mass="12901">MAARWLRKESRTRYRSEETRQKAAVTFFVFNKKLEEKDGQRVGQGGEPTHLTQACGEALTDHNRLWVTSSCRTDRSRNGDLPSGYVQRMTTRISEKKPSVHDTTRVKLFRE</sequence>
<dbReference type="AlphaFoldDB" id="A0A5B7HW50"/>
<reference evidence="1 2" key="1">
    <citation type="submission" date="2019-05" db="EMBL/GenBank/DDBJ databases">
        <title>Another draft genome of Portunus trituberculatus and its Hox gene families provides insights of decapod evolution.</title>
        <authorList>
            <person name="Jeong J.-H."/>
            <person name="Song I."/>
            <person name="Kim S."/>
            <person name="Choi T."/>
            <person name="Kim D."/>
            <person name="Ryu S."/>
            <person name="Kim W."/>
        </authorList>
    </citation>
    <scope>NUCLEOTIDE SEQUENCE [LARGE SCALE GENOMIC DNA]</scope>
    <source>
        <tissue evidence="1">Muscle</tissue>
    </source>
</reference>
<evidence type="ECO:0000313" key="2">
    <source>
        <dbReference type="Proteomes" id="UP000324222"/>
    </source>
</evidence>
<dbReference type="Proteomes" id="UP000324222">
    <property type="component" value="Unassembled WGS sequence"/>
</dbReference>
<gene>
    <name evidence="1" type="ORF">E2C01_071124</name>
</gene>
<keyword evidence="2" id="KW-1185">Reference proteome</keyword>
<organism evidence="1 2">
    <name type="scientific">Portunus trituberculatus</name>
    <name type="common">Swimming crab</name>
    <name type="synonym">Neptunus trituberculatus</name>
    <dbReference type="NCBI Taxonomy" id="210409"/>
    <lineage>
        <taxon>Eukaryota</taxon>
        <taxon>Metazoa</taxon>
        <taxon>Ecdysozoa</taxon>
        <taxon>Arthropoda</taxon>
        <taxon>Crustacea</taxon>
        <taxon>Multicrustacea</taxon>
        <taxon>Malacostraca</taxon>
        <taxon>Eumalacostraca</taxon>
        <taxon>Eucarida</taxon>
        <taxon>Decapoda</taxon>
        <taxon>Pleocyemata</taxon>
        <taxon>Brachyura</taxon>
        <taxon>Eubrachyura</taxon>
        <taxon>Portunoidea</taxon>
        <taxon>Portunidae</taxon>
        <taxon>Portuninae</taxon>
        <taxon>Portunus</taxon>
    </lineage>
</organism>
<protein>
    <submittedName>
        <fullName evidence="1">Uncharacterized protein</fullName>
    </submittedName>
</protein>
<evidence type="ECO:0000313" key="1">
    <source>
        <dbReference type="EMBL" id="MPC76700.1"/>
    </source>
</evidence>
<accession>A0A5B7HW50</accession>
<comment type="caution">
    <text evidence="1">The sequence shown here is derived from an EMBL/GenBank/DDBJ whole genome shotgun (WGS) entry which is preliminary data.</text>
</comment>
<proteinExistence type="predicted"/>